<evidence type="ECO:0000313" key="3">
    <source>
        <dbReference type="Proteomes" id="UP000054217"/>
    </source>
</evidence>
<feature type="region of interest" description="Disordered" evidence="1">
    <location>
        <begin position="1"/>
        <end position="22"/>
    </location>
</feature>
<evidence type="ECO:0000256" key="1">
    <source>
        <dbReference type="SAM" id="MobiDB-lite"/>
    </source>
</evidence>
<evidence type="ECO:0000313" key="2">
    <source>
        <dbReference type="EMBL" id="KIO06457.1"/>
    </source>
</evidence>
<dbReference type="EMBL" id="KN831963">
    <property type="protein sequence ID" value="KIO06457.1"/>
    <property type="molecule type" value="Genomic_DNA"/>
</dbReference>
<accession>A0A0C3KA19</accession>
<protein>
    <submittedName>
        <fullName evidence="2">Uncharacterized protein</fullName>
    </submittedName>
</protein>
<reference evidence="2 3" key="1">
    <citation type="submission" date="2014-04" db="EMBL/GenBank/DDBJ databases">
        <authorList>
            <consortium name="DOE Joint Genome Institute"/>
            <person name="Kuo A."/>
            <person name="Kohler A."/>
            <person name="Costa M.D."/>
            <person name="Nagy L.G."/>
            <person name="Floudas D."/>
            <person name="Copeland A."/>
            <person name="Barry K.W."/>
            <person name="Cichocki N."/>
            <person name="Veneault-Fourrey C."/>
            <person name="LaButti K."/>
            <person name="Lindquist E.A."/>
            <person name="Lipzen A."/>
            <person name="Lundell T."/>
            <person name="Morin E."/>
            <person name="Murat C."/>
            <person name="Sun H."/>
            <person name="Tunlid A."/>
            <person name="Henrissat B."/>
            <person name="Grigoriev I.V."/>
            <person name="Hibbett D.S."/>
            <person name="Martin F."/>
            <person name="Nordberg H.P."/>
            <person name="Cantor M.N."/>
            <person name="Hua S.X."/>
        </authorList>
    </citation>
    <scope>NUCLEOTIDE SEQUENCE [LARGE SCALE GENOMIC DNA]</scope>
    <source>
        <strain evidence="2 3">Marx 270</strain>
    </source>
</reference>
<dbReference type="InParanoid" id="A0A0C3KA19"/>
<dbReference type="HOGENOM" id="CLU_2672071_0_0_1"/>
<organism evidence="2 3">
    <name type="scientific">Pisolithus tinctorius Marx 270</name>
    <dbReference type="NCBI Taxonomy" id="870435"/>
    <lineage>
        <taxon>Eukaryota</taxon>
        <taxon>Fungi</taxon>
        <taxon>Dikarya</taxon>
        <taxon>Basidiomycota</taxon>
        <taxon>Agaricomycotina</taxon>
        <taxon>Agaricomycetes</taxon>
        <taxon>Agaricomycetidae</taxon>
        <taxon>Boletales</taxon>
        <taxon>Sclerodermatineae</taxon>
        <taxon>Pisolithaceae</taxon>
        <taxon>Pisolithus</taxon>
    </lineage>
</organism>
<reference evidence="3" key="2">
    <citation type="submission" date="2015-01" db="EMBL/GenBank/DDBJ databases">
        <title>Evolutionary Origins and Diversification of the Mycorrhizal Mutualists.</title>
        <authorList>
            <consortium name="DOE Joint Genome Institute"/>
            <consortium name="Mycorrhizal Genomics Consortium"/>
            <person name="Kohler A."/>
            <person name="Kuo A."/>
            <person name="Nagy L.G."/>
            <person name="Floudas D."/>
            <person name="Copeland A."/>
            <person name="Barry K.W."/>
            <person name="Cichocki N."/>
            <person name="Veneault-Fourrey C."/>
            <person name="LaButti K."/>
            <person name="Lindquist E.A."/>
            <person name="Lipzen A."/>
            <person name="Lundell T."/>
            <person name="Morin E."/>
            <person name="Murat C."/>
            <person name="Riley R."/>
            <person name="Ohm R."/>
            <person name="Sun H."/>
            <person name="Tunlid A."/>
            <person name="Henrissat B."/>
            <person name="Grigoriev I.V."/>
            <person name="Hibbett D.S."/>
            <person name="Martin F."/>
        </authorList>
    </citation>
    <scope>NUCLEOTIDE SEQUENCE [LARGE SCALE GENOMIC DNA]</scope>
    <source>
        <strain evidence="3">Marx 270</strain>
    </source>
</reference>
<keyword evidence="3" id="KW-1185">Reference proteome</keyword>
<sequence>MGSHTNASMPCSFKRSLSRADDCSGTCKCVGKGRMTLVLAPDRFLWSRMNLENNRRDWNRYMGGSRRRQKRRMSD</sequence>
<dbReference type="AlphaFoldDB" id="A0A0C3KA19"/>
<dbReference type="Proteomes" id="UP000054217">
    <property type="component" value="Unassembled WGS sequence"/>
</dbReference>
<name>A0A0C3KA19_PISTI</name>
<proteinExistence type="predicted"/>
<gene>
    <name evidence="2" type="ORF">M404DRAFT_483374</name>
</gene>